<evidence type="ECO:0000313" key="3">
    <source>
        <dbReference type="Proteomes" id="UP000193017"/>
    </source>
</evidence>
<dbReference type="Proteomes" id="UP000193017">
    <property type="component" value="Chromosome"/>
</dbReference>
<gene>
    <name evidence="2" type="ORF">B0A89_00520</name>
</gene>
<dbReference type="OrthoDB" id="9153930at2"/>
<organism evidence="2 3">
    <name type="scientific">Paracoccus contaminans</name>
    <dbReference type="NCBI Taxonomy" id="1945662"/>
    <lineage>
        <taxon>Bacteria</taxon>
        <taxon>Pseudomonadati</taxon>
        <taxon>Pseudomonadota</taxon>
        <taxon>Alphaproteobacteria</taxon>
        <taxon>Rhodobacterales</taxon>
        <taxon>Paracoccaceae</taxon>
        <taxon>Paracoccus</taxon>
    </lineage>
</organism>
<dbReference type="RefSeq" id="WP_085376467.1">
    <property type="nucleotide sequence ID" value="NZ_CP020612.1"/>
</dbReference>
<dbReference type="InterPro" id="IPR032609">
    <property type="entry name" value="DUF4893"/>
</dbReference>
<evidence type="ECO:0008006" key="4">
    <source>
        <dbReference type="Google" id="ProtNLM"/>
    </source>
</evidence>
<feature type="signal peptide" evidence="1">
    <location>
        <begin position="1"/>
        <end position="24"/>
    </location>
</feature>
<evidence type="ECO:0000313" key="2">
    <source>
        <dbReference type="EMBL" id="ARJ68362.1"/>
    </source>
</evidence>
<dbReference type="KEGG" id="pcon:B0A89_00520"/>
<dbReference type="AlphaFoldDB" id="A0A1W6CTZ9"/>
<dbReference type="Pfam" id="PF16233">
    <property type="entry name" value="DUF4893"/>
    <property type="match status" value="1"/>
</dbReference>
<keyword evidence="3" id="KW-1185">Reference proteome</keyword>
<dbReference type="STRING" id="1945662.B0A89_00520"/>
<dbReference type="EMBL" id="CP020612">
    <property type="protein sequence ID" value="ARJ68362.1"/>
    <property type="molecule type" value="Genomic_DNA"/>
</dbReference>
<protein>
    <recommendedName>
        <fullName evidence="4">DUF4893 domain-containing protein</fullName>
    </recommendedName>
</protein>
<name>A0A1W6CTZ9_9RHOB</name>
<keyword evidence="1" id="KW-0732">Signal</keyword>
<sequence length="209" mass="22036">MPRSSFIPRVLAALVSLAPLPLSAQGPVIGQGVPIRADDLARLDALDQAAGAALRQALAEGTPAEIAQATAALRGPARAAGAVDLAALTGEWNCRMIKLGGISPIVTYPAFRCRITATSGAARFEKLTGSQRTRGQLHPDGDRLVYLGSTFVAGEQPRDYGDFPPEIDLAGSETLPDAGLVEVTGHDSLRILFPQPYRESLLNVMVLTR</sequence>
<feature type="chain" id="PRO_5012732449" description="DUF4893 domain-containing protein" evidence="1">
    <location>
        <begin position="25"/>
        <end position="209"/>
    </location>
</feature>
<reference evidence="2 3" key="1">
    <citation type="submission" date="2017-03" db="EMBL/GenBank/DDBJ databases">
        <title>Genome sequence of Paracoccus contaminans isolated from a water microcosm.</title>
        <authorList>
            <person name="Aurass P."/>
            <person name="Karste S."/>
            <person name="Trost E."/>
            <person name="Glaeser S.P."/>
            <person name="Kaempfer P."/>
            <person name="Flieger A."/>
        </authorList>
    </citation>
    <scope>NUCLEOTIDE SEQUENCE [LARGE SCALE GENOMIC DNA]</scope>
    <source>
        <strain evidence="3">RKI 16-01929T\LMG 29738T\CCM 8701T\CIP 111112T</strain>
    </source>
</reference>
<proteinExistence type="predicted"/>
<evidence type="ECO:0000256" key="1">
    <source>
        <dbReference type="SAM" id="SignalP"/>
    </source>
</evidence>
<accession>A0A1W6CTZ9</accession>